<evidence type="ECO:0000256" key="1">
    <source>
        <dbReference type="SAM" id="Phobius"/>
    </source>
</evidence>
<evidence type="ECO:0000313" key="3">
    <source>
        <dbReference type="EMBL" id="MBK1833940.1"/>
    </source>
</evidence>
<sequence length="571" mass="64113">MFGERYFATRERLAEVARGVKALAEETGADCGPLADPESFLAPLYEPFLFAVCGEVNAGKSAFLNGLFGAELCESNVLPWTKEVQWFRYGSRERREAAGEGVAHLFRADEFLRDFNVLDTPGSNGLREDCRRALEALLETIDLLFFVFPVGNPWAAATWSLISEHAPAMAGKVAIVIQQCDRSTEDELRVLTGHINELSRQKIGDSLPVFPVSGQKALQAKQHTPKRHHLWTQSGYPALEGFVSGKVAGSWPRREQLRRVRKETAAVLRTIEDRMETRRRTLDNDQGLLSDIESEVVQAREGQILRLAGKSADLAKVFVEELERMGELLAQRTCLRPSLRSLVRKDPTPGEIEKELSEAVQRAIEELALRESDELVAACRAHWETVVPRVEDRLEMPPPDFEVVSGGFADSRERFAKRLGAAARKAVLAQKIRALLDREMNAHRQALRRVVSSTLFLVMLAGLFGTFGLHIIALVLLLGAGGSLANGLWQARRNSRDLLAWFEEKSSACARPFAEALGEDYEEGVRGFFVEYATMFEGIRRHVADLKMKLKPQLDRWDRYFLEINAIEQDL</sequence>
<accession>A0A934RTL4</accession>
<dbReference type="AlphaFoldDB" id="A0A934RTL4"/>
<evidence type="ECO:0000259" key="2">
    <source>
        <dbReference type="Pfam" id="PF01926"/>
    </source>
</evidence>
<organism evidence="3 4">
    <name type="scientific">Roseibacillus ishigakijimensis</name>
    <dbReference type="NCBI Taxonomy" id="454146"/>
    <lineage>
        <taxon>Bacteria</taxon>
        <taxon>Pseudomonadati</taxon>
        <taxon>Verrucomicrobiota</taxon>
        <taxon>Verrucomicrobiia</taxon>
        <taxon>Verrucomicrobiales</taxon>
        <taxon>Verrucomicrobiaceae</taxon>
        <taxon>Roseibacillus</taxon>
    </lineage>
</organism>
<gene>
    <name evidence="3" type="ORF">JIN78_07705</name>
</gene>
<keyword evidence="1" id="KW-0812">Transmembrane</keyword>
<dbReference type="GO" id="GO:0005525">
    <property type="term" value="F:GTP binding"/>
    <property type="evidence" value="ECO:0007669"/>
    <property type="project" value="InterPro"/>
</dbReference>
<feature type="domain" description="G" evidence="2">
    <location>
        <begin position="51"/>
        <end position="152"/>
    </location>
</feature>
<dbReference type="PANTHER" id="PTHR43681">
    <property type="entry name" value="TRANSMEMBRANE GTPASE FZO"/>
    <property type="match status" value="1"/>
</dbReference>
<dbReference type="SUPFAM" id="SSF52540">
    <property type="entry name" value="P-loop containing nucleoside triphosphate hydrolases"/>
    <property type="match status" value="1"/>
</dbReference>
<keyword evidence="4" id="KW-1185">Reference proteome</keyword>
<protein>
    <submittedName>
        <fullName evidence="3">50S ribosome-binding GTPase</fullName>
    </submittedName>
</protein>
<dbReference type="Pfam" id="PF01926">
    <property type="entry name" value="MMR_HSR1"/>
    <property type="match status" value="1"/>
</dbReference>
<keyword evidence="1" id="KW-1133">Transmembrane helix</keyword>
<reference evidence="3" key="1">
    <citation type="submission" date="2021-01" db="EMBL/GenBank/DDBJ databases">
        <title>Modified the classification status of verrucomicrobia.</title>
        <authorList>
            <person name="Feng X."/>
        </authorList>
    </citation>
    <scope>NUCLEOTIDE SEQUENCE</scope>
    <source>
        <strain evidence="3">KCTC 12986</strain>
    </source>
</reference>
<comment type="caution">
    <text evidence="3">The sequence shown here is derived from an EMBL/GenBank/DDBJ whole genome shotgun (WGS) entry which is preliminary data.</text>
</comment>
<dbReference type="PANTHER" id="PTHR43681:SF1">
    <property type="entry name" value="SARCALUMENIN"/>
    <property type="match status" value="1"/>
</dbReference>
<dbReference type="Gene3D" id="3.40.50.300">
    <property type="entry name" value="P-loop containing nucleotide triphosphate hydrolases"/>
    <property type="match status" value="1"/>
</dbReference>
<proteinExistence type="predicted"/>
<feature type="transmembrane region" description="Helical" evidence="1">
    <location>
        <begin position="471"/>
        <end position="489"/>
    </location>
</feature>
<dbReference type="RefSeq" id="WP_200391373.1">
    <property type="nucleotide sequence ID" value="NZ_JAENIO010000015.1"/>
</dbReference>
<dbReference type="InterPro" id="IPR051943">
    <property type="entry name" value="TRAFAC_Dynamin-like_GTPase"/>
</dbReference>
<dbReference type="InterPro" id="IPR006073">
    <property type="entry name" value="GTP-bd"/>
</dbReference>
<evidence type="ECO:0000313" key="4">
    <source>
        <dbReference type="Proteomes" id="UP000604083"/>
    </source>
</evidence>
<name>A0A934RTL4_9BACT</name>
<dbReference type="EMBL" id="JAENIO010000015">
    <property type="protein sequence ID" value="MBK1833940.1"/>
    <property type="molecule type" value="Genomic_DNA"/>
</dbReference>
<dbReference type="Proteomes" id="UP000604083">
    <property type="component" value="Unassembled WGS sequence"/>
</dbReference>
<keyword evidence="1" id="KW-0472">Membrane</keyword>
<dbReference type="InterPro" id="IPR027417">
    <property type="entry name" value="P-loop_NTPase"/>
</dbReference>